<dbReference type="Proteomes" id="UP001157126">
    <property type="component" value="Unassembled WGS sequence"/>
</dbReference>
<sequence>MSTRSISLTAATLTLTLGLAACGSSPESSAPATSGPADTPAAAAFPVTIKHTLGETTVAEQPQRVATVGWANHEVPLALGVTPVGMAKADYGDDDGDGVLPWVEEKLTELGATTPQLFDETDGIDFEAVANTQPDVILAAYSGLTKEDYATLSKIAPVVAYPDQAWGTSMNDMIRLNSQAIGKKAEGEQLVADLDRQISETAAKYPNLAGKSGMFAFLDPSDLSKVQFYNTRDPRAGLLQEAGLTVPAKVTEATQNETGFFSTVSAENTDAFSDVDVIVSYSADPAAALKSLQADPRWAKIPAVKSGAVALLKDNTPLAASGNPSPLNIPWGLDAYLKTVNDAVGKAT</sequence>
<feature type="chain" id="PRO_5046345995" evidence="5">
    <location>
        <begin position="21"/>
        <end position="348"/>
    </location>
</feature>
<reference evidence="8" key="1">
    <citation type="journal article" date="2019" name="Int. J. Syst. Evol. Microbiol.">
        <title>The Global Catalogue of Microorganisms (GCM) 10K type strain sequencing project: providing services to taxonomists for standard genome sequencing and annotation.</title>
        <authorList>
            <consortium name="The Broad Institute Genomics Platform"/>
            <consortium name="The Broad Institute Genome Sequencing Center for Infectious Disease"/>
            <person name="Wu L."/>
            <person name="Ma J."/>
        </authorList>
    </citation>
    <scope>NUCLEOTIDE SEQUENCE [LARGE SCALE GENOMIC DNA]</scope>
    <source>
        <strain evidence="8">NBRC 113072</strain>
    </source>
</reference>
<accession>A0ABQ6IUW9</accession>
<dbReference type="PROSITE" id="PS50983">
    <property type="entry name" value="FE_B12_PBP"/>
    <property type="match status" value="1"/>
</dbReference>
<name>A0ABQ6IUW9_9MICO</name>
<evidence type="ECO:0000256" key="2">
    <source>
        <dbReference type="ARBA" id="ARBA00008814"/>
    </source>
</evidence>
<evidence type="ECO:0000256" key="1">
    <source>
        <dbReference type="ARBA" id="ARBA00004196"/>
    </source>
</evidence>
<proteinExistence type="inferred from homology"/>
<dbReference type="EMBL" id="BSUO01000001">
    <property type="protein sequence ID" value="GMA40861.1"/>
    <property type="molecule type" value="Genomic_DNA"/>
</dbReference>
<evidence type="ECO:0000259" key="6">
    <source>
        <dbReference type="PROSITE" id="PS50983"/>
    </source>
</evidence>
<protein>
    <submittedName>
        <fullName evidence="7">ABC transporter substrate-binding protein</fullName>
    </submittedName>
</protein>
<dbReference type="InterPro" id="IPR051313">
    <property type="entry name" value="Bact_iron-sidero_bind"/>
</dbReference>
<comment type="similarity">
    <text evidence="2">Belongs to the bacterial solute-binding protein 8 family.</text>
</comment>
<feature type="domain" description="Fe/B12 periplasmic-binding" evidence="6">
    <location>
        <begin position="64"/>
        <end position="344"/>
    </location>
</feature>
<comment type="subcellular location">
    <subcellularLocation>
        <location evidence="1">Cell envelope</location>
    </subcellularLocation>
</comment>
<evidence type="ECO:0000313" key="7">
    <source>
        <dbReference type="EMBL" id="GMA40861.1"/>
    </source>
</evidence>
<feature type="signal peptide" evidence="5">
    <location>
        <begin position="1"/>
        <end position="20"/>
    </location>
</feature>
<keyword evidence="8" id="KW-1185">Reference proteome</keyword>
<dbReference type="Pfam" id="PF01497">
    <property type="entry name" value="Peripla_BP_2"/>
    <property type="match status" value="1"/>
</dbReference>
<comment type="caution">
    <text evidence="7">The sequence shown here is derived from an EMBL/GenBank/DDBJ whole genome shotgun (WGS) entry which is preliminary data.</text>
</comment>
<evidence type="ECO:0000256" key="3">
    <source>
        <dbReference type="ARBA" id="ARBA00022448"/>
    </source>
</evidence>
<organism evidence="7 8">
    <name type="scientific">Mobilicoccus caccae</name>
    <dbReference type="NCBI Taxonomy" id="1859295"/>
    <lineage>
        <taxon>Bacteria</taxon>
        <taxon>Bacillati</taxon>
        <taxon>Actinomycetota</taxon>
        <taxon>Actinomycetes</taxon>
        <taxon>Micrococcales</taxon>
        <taxon>Dermatophilaceae</taxon>
        <taxon>Mobilicoccus</taxon>
    </lineage>
</organism>
<evidence type="ECO:0000313" key="8">
    <source>
        <dbReference type="Proteomes" id="UP001157126"/>
    </source>
</evidence>
<dbReference type="PROSITE" id="PS51257">
    <property type="entry name" value="PROKAR_LIPOPROTEIN"/>
    <property type="match status" value="1"/>
</dbReference>
<dbReference type="PANTHER" id="PTHR30532">
    <property type="entry name" value="IRON III DICITRATE-BINDING PERIPLASMIC PROTEIN"/>
    <property type="match status" value="1"/>
</dbReference>
<dbReference type="PANTHER" id="PTHR30532:SF24">
    <property type="entry name" value="FERRIC ENTEROBACTIN-BINDING PERIPLASMIC PROTEIN FEPB"/>
    <property type="match status" value="1"/>
</dbReference>
<dbReference type="SUPFAM" id="SSF53807">
    <property type="entry name" value="Helical backbone' metal receptor"/>
    <property type="match status" value="1"/>
</dbReference>
<dbReference type="RefSeq" id="WP_284304493.1">
    <property type="nucleotide sequence ID" value="NZ_BSUO01000001.1"/>
</dbReference>
<keyword evidence="4 5" id="KW-0732">Signal</keyword>
<gene>
    <name evidence="7" type="ORF">GCM10025883_29060</name>
</gene>
<dbReference type="CDD" id="cd01146">
    <property type="entry name" value="FhuD"/>
    <property type="match status" value="1"/>
</dbReference>
<evidence type="ECO:0000256" key="5">
    <source>
        <dbReference type="SAM" id="SignalP"/>
    </source>
</evidence>
<dbReference type="Gene3D" id="3.40.50.1980">
    <property type="entry name" value="Nitrogenase molybdenum iron protein domain"/>
    <property type="match status" value="2"/>
</dbReference>
<dbReference type="InterPro" id="IPR002491">
    <property type="entry name" value="ABC_transptr_periplasmic_BD"/>
</dbReference>
<evidence type="ECO:0000256" key="4">
    <source>
        <dbReference type="ARBA" id="ARBA00022729"/>
    </source>
</evidence>
<keyword evidence="3" id="KW-0813">Transport</keyword>